<accession>A0ABU2NPQ6</accession>
<evidence type="ECO:0008006" key="4">
    <source>
        <dbReference type="Google" id="ProtNLM"/>
    </source>
</evidence>
<feature type="signal peptide" evidence="1">
    <location>
        <begin position="1"/>
        <end position="29"/>
    </location>
</feature>
<name>A0ABU2NPQ6_9ACTN</name>
<evidence type="ECO:0000313" key="2">
    <source>
        <dbReference type="EMBL" id="MDT0378002.1"/>
    </source>
</evidence>
<keyword evidence="3" id="KW-1185">Reference proteome</keyword>
<evidence type="ECO:0000256" key="1">
    <source>
        <dbReference type="SAM" id="SignalP"/>
    </source>
</evidence>
<dbReference type="EMBL" id="JAVREQ010000002">
    <property type="protein sequence ID" value="MDT0378002.1"/>
    <property type="molecule type" value="Genomic_DNA"/>
</dbReference>
<reference evidence="3" key="1">
    <citation type="submission" date="2023-07" db="EMBL/GenBank/DDBJ databases">
        <title>30 novel species of actinomycetes from the DSMZ collection.</title>
        <authorList>
            <person name="Nouioui I."/>
        </authorList>
    </citation>
    <scope>NUCLEOTIDE SEQUENCE [LARGE SCALE GENOMIC DNA]</scope>
    <source>
        <strain evidence="3">DSM 42041</strain>
    </source>
</reference>
<dbReference type="Proteomes" id="UP001183414">
    <property type="component" value="Unassembled WGS sequence"/>
</dbReference>
<gene>
    <name evidence="2" type="ORF">RM572_04330</name>
</gene>
<keyword evidence="1" id="KW-0732">Signal</keyword>
<dbReference type="RefSeq" id="WP_311671927.1">
    <property type="nucleotide sequence ID" value="NZ_JAVREQ010000002.1"/>
</dbReference>
<dbReference type="PROSITE" id="PS51257">
    <property type="entry name" value="PROKAR_LIPOPROTEIN"/>
    <property type="match status" value="1"/>
</dbReference>
<proteinExistence type="predicted"/>
<feature type="chain" id="PRO_5046039509" description="Lipoprotein" evidence="1">
    <location>
        <begin position="30"/>
        <end position="255"/>
    </location>
</feature>
<evidence type="ECO:0000313" key="3">
    <source>
        <dbReference type="Proteomes" id="UP001183414"/>
    </source>
</evidence>
<protein>
    <recommendedName>
        <fullName evidence="4">Lipoprotein</fullName>
    </recommendedName>
</protein>
<comment type="caution">
    <text evidence="2">The sequence shown here is derived from an EMBL/GenBank/DDBJ whole genome shotgun (WGS) entry which is preliminary data.</text>
</comment>
<organism evidence="2 3">
    <name type="scientific">Streptomyces hazeniae</name>
    <dbReference type="NCBI Taxonomy" id="3075538"/>
    <lineage>
        <taxon>Bacteria</taxon>
        <taxon>Bacillati</taxon>
        <taxon>Actinomycetota</taxon>
        <taxon>Actinomycetes</taxon>
        <taxon>Kitasatosporales</taxon>
        <taxon>Streptomycetaceae</taxon>
        <taxon>Streptomyces</taxon>
    </lineage>
</organism>
<sequence length="255" mass="26815">MTRRVRTRRSAALTAAICVGLTVSLTACGDDPDQGTNGVQELPPAKIEKKARTAVEGAESVRLSGTIVAKGDTYRLEMRLKDTGAVGEVATKGGETFSLLRVEEDLYLKAGAAFWVDQEKGDKGEPSEADLAAAQKLEGKYVKVPDGDAAYDQLSGFTRMDVLLEGLLVLDGERTTGDRLEVAGTRAVQVLAGDGSGGSIAVSLEGTPYPLRLKRAGGAGTVELDEWNQGFAIHAPKDGNVVDYGKKISASTDDA</sequence>